<dbReference type="PROSITE" id="PS51542">
    <property type="entry name" value="FYRN"/>
    <property type="match status" value="1"/>
</dbReference>
<feature type="coiled-coil region" evidence="1">
    <location>
        <begin position="10"/>
        <end position="37"/>
    </location>
</feature>
<gene>
    <name evidence="2" type="ORF">M153_11917000195</name>
</gene>
<dbReference type="OrthoDB" id="2192852at2759"/>
<proteinExistence type="predicted"/>
<accession>A0A0R0LS63</accession>
<dbReference type="InterPro" id="IPR003888">
    <property type="entry name" value="FYrich_N"/>
</dbReference>
<dbReference type="Proteomes" id="UP000051530">
    <property type="component" value="Unassembled WGS sequence"/>
</dbReference>
<dbReference type="AlphaFoldDB" id="A0A0R0LS63"/>
<evidence type="ECO:0000256" key="1">
    <source>
        <dbReference type="SAM" id="Coils"/>
    </source>
</evidence>
<name>A0A0R0LS63_9MICR</name>
<keyword evidence="1" id="KW-0175">Coiled coil</keyword>
<keyword evidence="3" id="KW-1185">Reference proteome</keyword>
<evidence type="ECO:0000313" key="3">
    <source>
        <dbReference type="Proteomes" id="UP000051530"/>
    </source>
</evidence>
<organism evidence="2 3">
    <name type="scientific">Pseudoloma neurophilia</name>
    <dbReference type="NCBI Taxonomy" id="146866"/>
    <lineage>
        <taxon>Eukaryota</taxon>
        <taxon>Fungi</taxon>
        <taxon>Fungi incertae sedis</taxon>
        <taxon>Microsporidia</taxon>
        <taxon>Pseudoloma</taxon>
    </lineage>
</organism>
<protein>
    <submittedName>
        <fullName evidence="2">Putative F/Y rich protein</fullName>
    </submittedName>
</protein>
<dbReference type="VEuPathDB" id="MicrosporidiaDB:M153_11917000195"/>
<comment type="caution">
    <text evidence="2">The sequence shown here is derived from an EMBL/GenBank/DDBJ whole genome shotgun (WGS) entry which is preliminary data.</text>
</comment>
<reference evidence="2 3" key="1">
    <citation type="submission" date="2015-07" db="EMBL/GenBank/DDBJ databases">
        <title>The genome of Pseudoloma neurophilia, a relevant intracellular parasite of the zebrafish.</title>
        <authorList>
            <person name="Ndikumana S."/>
            <person name="Pelin A."/>
            <person name="Sanders J."/>
            <person name="Corradi N."/>
        </authorList>
    </citation>
    <scope>NUCLEOTIDE SEQUENCE [LARGE SCALE GENOMIC DNA]</scope>
    <source>
        <strain evidence="2 3">MK1</strain>
    </source>
</reference>
<feature type="non-terminal residue" evidence="2">
    <location>
        <position position="224"/>
    </location>
</feature>
<dbReference type="Gene3D" id="3.30.160.360">
    <property type="match status" value="1"/>
</dbReference>
<evidence type="ECO:0000313" key="2">
    <source>
        <dbReference type="EMBL" id="KRH92104.1"/>
    </source>
</evidence>
<dbReference type="Pfam" id="PF05964">
    <property type="entry name" value="FYRN"/>
    <property type="match status" value="1"/>
</dbReference>
<dbReference type="GO" id="GO:0005634">
    <property type="term" value="C:nucleus"/>
    <property type="evidence" value="ECO:0007669"/>
    <property type="project" value="InterPro"/>
</dbReference>
<sequence>MGKQEEGTEKKDFQRVHAEYLDVCKQLEQENNRADRLKAFKSTIYDFLRIFHPCRNFKQDSFINDPELVKKVVCDTLGYKETPEHSYDDTLSLKTVKMEKLSQRIEFLAEPYIFDSPKEVFTITSLGKPPTSDQKEFFTSHFIYPINYRMERLYKNYKNGLNTLLVYTCIIKNKDNKLTFEIYDNNELLVSGNRNCWKQFKELTRMNYADIQLEDFFALSNKNV</sequence>
<dbReference type="EMBL" id="LGUB01001206">
    <property type="protein sequence ID" value="KRH92104.1"/>
    <property type="molecule type" value="Genomic_DNA"/>
</dbReference>